<comment type="similarity">
    <text evidence="1 8 9">Belongs to the peptidase S8 family.</text>
</comment>
<dbReference type="SUPFAM" id="SSF52743">
    <property type="entry name" value="Subtilisin-like"/>
    <property type="match status" value="1"/>
</dbReference>
<dbReference type="Gene3D" id="3.30.70.80">
    <property type="entry name" value="Peptidase S8 propeptide/proteinase inhibitor I9"/>
    <property type="match status" value="1"/>
</dbReference>
<dbReference type="PROSITE" id="PS00138">
    <property type="entry name" value="SUBTILASE_SER"/>
    <property type="match status" value="1"/>
</dbReference>
<dbReference type="InterPro" id="IPR023827">
    <property type="entry name" value="Peptidase_S8_Asp-AS"/>
</dbReference>
<dbReference type="Gene3D" id="3.50.30.30">
    <property type="match status" value="1"/>
</dbReference>
<dbReference type="EMBL" id="RBZY01000005">
    <property type="protein sequence ID" value="RWR22389.1"/>
    <property type="molecule type" value="Genomic_DNA"/>
</dbReference>
<dbReference type="OrthoDB" id="614750at2"/>
<feature type="region of interest" description="Disordered" evidence="10">
    <location>
        <begin position="1"/>
        <end position="22"/>
    </location>
</feature>
<evidence type="ECO:0000256" key="3">
    <source>
        <dbReference type="ARBA" id="ARBA00022670"/>
    </source>
</evidence>
<dbReference type="InterPro" id="IPR046450">
    <property type="entry name" value="PA_dom_sf"/>
</dbReference>
<dbReference type="GO" id="GO:0004252">
    <property type="term" value="F:serine-type endopeptidase activity"/>
    <property type="evidence" value="ECO:0007669"/>
    <property type="project" value="UniProtKB-UniRule"/>
</dbReference>
<evidence type="ECO:0000259" key="11">
    <source>
        <dbReference type="Pfam" id="PF00082"/>
    </source>
</evidence>
<sequence length="1213" mass="124278">MFGQRAPQMPRRSLNSSPRLERTMGRPLRSVAVIALAGLFTAAGATSVQAAVVDEGVTPPTPIESSSGRYIVVLDEAPVATYDGGEAGLGATKSDGARLDTDSDAVREYSAFLEQRQQDVAAEVGVDTDYSYTLAVNGFSATMDPNQAAKLAATEGVQKVVPDEIRQPVAVPSTEFLGLEGDGGVWQQVGGIDAAGEGVVVGVIDTGIAPENPSFAGDPLGTTPGDEPYVDGNDVVYRKADGTDFRSPRVATGDGWSVDDYSTKLVGARYFDQGAAATGFTFEADYRSPRDGDAHGSHTASTAAGNKGVEADVEGIDFGAISGVAPAAKVAAYKACYSGPDPLVTTDDVCALSDLLGAINAAVDDGVDVINYSIGGGAATTTLALEDAAFFNAAAAGIFVAVSAGNSGPDASTADHASPWYTTVAASTIPTYEGTVTLPNGFQAAGASVSVPAGEEVTGPVVYAGDIAASGADPANAALCLIGSLDAAQADGKIVVCDRGQNARIEKSQAVEEAGGVGMILVNVTPASVDNDFHAVPTVHIDARYRDELLAYVQGTPDATATLVGENITGVETPTPQVAGFSSRGPMLADGSDVLKPDVSAPGVAILAAAANAEGAAPTFEFLSGTSMSSPHVAGLAALYLGERPLATPAEVKSAMMTTAYDTVDSEGAPAQDPFAQGAGHVDPTRYFDPGLMYLNGPADWAAFLQGKGLEDFGVEPIDGSDLNLASISIGSLAKPQTVTRTVTSTQAGTFSASVDVPGLDATVEPSTLTFGAAGETQTFTVTFSRTTAAAEEWTTGFLTWTSGDTQVRSPIAVRPTTAEAPAEVSGTGLSGSTDVEILPGVSGDLPLTVSGLAAATLLTDPDNPVDGHSGNQDSGDADGYVRWIVDVPEGTTLSRFDLDSSDDTGSDLDLFVSRVVSADDLRYYERFTSATGAADERVSLSDPTPGTYLVEANVYSFTAPFTWDMTYANVQPGGAGELTATPNPIAAEQGVVTTYELSWQGLQPETRYLGVVQYGESAVQTVLTVDAGQAAPVAVEAPTVTGTAKLGRTLTATPGTWDPAEVTTTFQWLRGGEPIEGATASTYRVKREDVGAVLSVRVTATSPATGLTGRADSAGVPVVAASFTTVAVNPWVGRSSDTYTLTVKVRSLIGPTPTGEVTVTVAGKPYTATLEGGRATITLDPQTRGLRIVTAEYAGSETVEDSTAHSAFIVLR</sequence>
<dbReference type="Gene3D" id="2.60.40.10">
    <property type="entry name" value="Immunoglobulins"/>
    <property type="match status" value="1"/>
</dbReference>
<accession>A0A443JPI9</accession>
<organism evidence="15 16">
    <name type="scientific">Microbacterium enclense</name>
    <dbReference type="NCBI Taxonomy" id="993073"/>
    <lineage>
        <taxon>Bacteria</taxon>
        <taxon>Bacillati</taxon>
        <taxon>Actinomycetota</taxon>
        <taxon>Actinomycetes</taxon>
        <taxon>Micrococcales</taxon>
        <taxon>Microbacteriaceae</taxon>
        <taxon>Microbacterium</taxon>
    </lineage>
</organism>
<evidence type="ECO:0000256" key="8">
    <source>
        <dbReference type="PROSITE-ProRule" id="PRU01240"/>
    </source>
</evidence>
<dbReference type="PANTHER" id="PTHR10795">
    <property type="entry name" value="PROPROTEIN CONVERTASE SUBTILISIN/KEXIN"/>
    <property type="match status" value="1"/>
</dbReference>
<dbReference type="AlphaFoldDB" id="A0A443JPI9"/>
<dbReference type="Pfam" id="PF00082">
    <property type="entry name" value="Peptidase_S8"/>
    <property type="match status" value="1"/>
</dbReference>
<dbReference type="SUPFAM" id="SSF52025">
    <property type="entry name" value="PA domain"/>
    <property type="match status" value="1"/>
</dbReference>
<keyword evidence="6 8" id="KW-0720">Serine protease</keyword>
<evidence type="ECO:0000256" key="7">
    <source>
        <dbReference type="PIRSR" id="PIRSR615500-1"/>
    </source>
</evidence>
<keyword evidence="2" id="KW-0964">Secreted</keyword>
<dbReference type="InterPro" id="IPR003137">
    <property type="entry name" value="PA_domain"/>
</dbReference>
<dbReference type="InterPro" id="IPR045051">
    <property type="entry name" value="SBT"/>
</dbReference>
<dbReference type="Gene3D" id="2.60.40.2700">
    <property type="match status" value="1"/>
</dbReference>
<dbReference type="InterPro" id="IPR036852">
    <property type="entry name" value="Peptidase_S8/S53_dom_sf"/>
</dbReference>
<feature type="active site" description="Charge relay system" evidence="7 8">
    <location>
        <position position="627"/>
    </location>
</feature>
<dbReference type="Proteomes" id="UP000285970">
    <property type="component" value="Unassembled WGS sequence"/>
</dbReference>
<feature type="active site" description="Charge relay system" evidence="7 8">
    <location>
        <position position="205"/>
    </location>
</feature>
<name>A0A443JPI9_9MICO</name>
<evidence type="ECO:0000256" key="10">
    <source>
        <dbReference type="SAM" id="MobiDB-lite"/>
    </source>
</evidence>
<dbReference type="Pfam" id="PF05922">
    <property type="entry name" value="Inhibitor_I9"/>
    <property type="match status" value="1"/>
</dbReference>
<evidence type="ECO:0000313" key="15">
    <source>
        <dbReference type="EMBL" id="RWR22389.1"/>
    </source>
</evidence>
<dbReference type="GO" id="GO:0005975">
    <property type="term" value="P:carbohydrate metabolic process"/>
    <property type="evidence" value="ECO:0007669"/>
    <property type="project" value="UniProtKB-ARBA"/>
</dbReference>
<evidence type="ECO:0000259" key="12">
    <source>
        <dbReference type="Pfam" id="PF02225"/>
    </source>
</evidence>
<feature type="domain" description="Subtilisin-like protease fibronectin type-III" evidence="14">
    <location>
        <begin position="722"/>
        <end position="814"/>
    </location>
</feature>
<dbReference type="InterPro" id="IPR015500">
    <property type="entry name" value="Peptidase_S8_subtilisin-rel"/>
</dbReference>
<dbReference type="InterPro" id="IPR023828">
    <property type="entry name" value="Peptidase_S8_Ser-AS"/>
</dbReference>
<dbReference type="PROSITE" id="PS51892">
    <property type="entry name" value="SUBTILASE"/>
    <property type="match status" value="1"/>
</dbReference>
<dbReference type="InterPro" id="IPR010259">
    <property type="entry name" value="S8pro/Inhibitor_I9"/>
</dbReference>
<dbReference type="Pfam" id="PF17766">
    <property type="entry name" value="fn3_6"/>
    <property type="match status" value="1"/>
</dbReference>
<keyword evidence="3 8" id="KW-0645">Protease</keyword>
<reference evidence="15 16" key="1">
    <citation type="journal article" date="2018" name="Front. Microbiol.">
        <title>Novel Insights Into Bacterial Dimethylsulfoniopropionate Catabolism in the East China Sea.</title>
        <authorList>
            <person name="Liu J."/>
            <person name="Liu J."/>
            <person name="Zhang S.H."/>
            <person name="Liang J."/>
            <person name="Lin H."/>
            <person name="Song D."/>
            <person name="Yang G.P."/>
            <person name="Todd J.D."/>
            <person name="Zhang X.H."/>
        </authorList>
    </citation>
    <scope>NUCLEOTIDE SEQUENCE [LARGE SCALE GENOMIC DNA]</scope>
    <source>
        <strain evidence="15 16">ZYFD042</strain>
    </source>
</reference>
<dbReference type="InterPro" id="IPR013783">
    <property type="entry name" value="Ig-like_fold"/>
</dbReference>
<evidence type="ECO:0000256" key="9">
    <source>
        <dbReference type="RuleBase" id="RU003355"/>
    </source>
</evidence>
<keyword evidence="5 8" id="KW-0378">Hydrolase</keyword>
<feature type="active site" description="Charge relay system" evidence="7 8">
    <location>
        <position position="295"/>
    </location>
</feature>
<feature type="domain" description="Peptidase S8/S53" evidence="11">
    <location>
        <begin position="196"/>
        <end position="680"/>
    </location>
</feature>
<feature type="domain" description="PA" evidence="12">
    <location>
        <begin position="457"/>
        <end position="543"/>
    </location>
</feature>
<dbReference type="PRINTS" id="PR00723">
    <property type="entry name" value="SUBTILISIN"/>
</dbReference>
<evidence type="ECO:0000256" key="5">
    <source>
        <dbReference type="ARBA" id="ARBA00022801"/>
    </source>
</evidence>
<dbReference type="Pfam" id="PF02225">
    <property type="entry name" value="PA"/>
    <property type="match status" value="1"/>
</dbReference>
<dbReference type="GO" id="GO:0006508">
    <property type="term" value="P:proteolysis"/>
    <property type="evidence" value="ECO:0007669"/>
    <property type="project" value="UniProtKB-KW"/>
</dbReference>
<evidence type="ECO:0000259" key="14">
    <source>
        <dbReference type="Pfam" id="PF17766"/>
    </source>
</evidence>
<proteinExistence type="inferred from homology"/>
<evidence type="ECO:0000256" key="1">
    <source>
        <dbReference type="ARBA" id="ARBA00011073"/>
    </source>
</evidence>
<dbReference type="InterPro" id="IPR037045">
    <property type="entry name" value="S8pro/Inhibitor_I9_sf"/>
</dbReference>
<comment type="caution">
    <text evidence="15">The sequence shown here is derived from an EMBL/GenBank/DDBJ whole genome shotgun (WGS) entry which is preliminary data.</text>
</comment>
<dbReference type="Gene3D" id="2.60.40.2310">
    <property type="match status" value="1"/>
</dbReference>
<evidence type="ECO:0000256" key="4">
    <source>
        <dbReference type="ARBA" id="ARBA00022729"/>
    </source>
</evidence>
<evidence type="ECO:0000256" key="2">
    <source>
        <dbReference type="ARBA" id="ARBA00022525"/>
    </source>
</evidence>
<dbReference type="Gene3D" id="2.60.120.380">
    <property type="match status" value="1"/>
</dbReference>
<dbReference type="Gene3D" id="3.40.50.200">
    <property type="entry name" value="Peptidase S8/S53 domain"/>
    <property type="match status" value="1"/>
</dbReference>
<evidence type="ECO:0000256" key="6">
    <source>
        <dbReference type="ARBA" id="ARBA00022825"/>
    </source>
</evidence>
<feature type="domain" description="Inhibitor I9" evidence="13">
    <location>
        <begin position="69"/>
        <end position="167"/>
    </location>
</feature>
<keyword evidence="4" id="KW-0732">Signal</keyword>
<dbReference type="PROSITE" id="PS00136">
    <property type="entry name" value="SUBTILASE_ASP"/>
    <property type="match status" value="1"/>
</dbReference>
<protein>
    <submittedName>
        <fullName evidence="15">Serine protease</fullName>
    </submittedName>
</protein>
<dbReference type="InterPro" id="IPR000209">
    <property type="entry name" value="Peptidase_S8/S53_dom"/>
</dbReference>
<dbReference type="InterPro" id="IPR041469">
    <property type="entry name" value="Subtilisin-like_FN3"/>
</dbReference>
<evidence type="ECO:0000259" key="13">
    <source>
        <dbReference type="Pfam" id="PF05922"/>
    </source>
</evidence>
<dbReference type="CDD" id="cd02120">
    <property type="entry name" value="PA_subtilisin_like"/>
    <property type="match status" value="1"/>
</dbReference>
<gene>
    <name evidence="15" type="ORF">D8Y23_02340</name>
</gene>
<evidence type="ECO:0000313" key="16">
    <source>
        <dbReference type="Proteomes" id="UP000285970"/>
    </source>
</evidence>